<dbReference type="GO" id="GO:0055085">
    <property type="term" value="P:transmembrane transport"/>
    <property type="evidence" value="ECO:0007669"/>
    <property type="project" value="InterPro"/>
</dbReference>
<comment type="subcellular location">
    <subcellularLocation>
        <location evidence="1 8">Cell membrane</location>
        <topology evidence="1 8">Multi-pass membrane protein</topology>
    </subcellularLocation>
</comment>
<evidence type="ECO:0000313" key="10">
    <source>
        <dbReference type="EMBL" id="KUO94666.1"/>
    </source>
</evidence>
<evidence type="ECO:0000256" key="2">
    <source>
        <dbReference type="ARBA" id="ARBA00007069"/>
    </source>
</evidence>
<reference evidence="10 11" key="1">
    <citation type="submission" date="2015-12" db="EMBL/GenBank/DDBJ databases">
        <title>Draft genome sequence of Acidibacillus ferrooxidans ITV001, isolated from a chalcopyrite acid mine drainage site in Brazil.</title>
        <authorList>
            <person name="Dall'Agnol H."/>
            <person name="Nancucheo I."/>
            <person name="Johnson B."/>
            <person name="Oliveira R."/>
            <person name="Leite L."/>
            <person name="Pylro V."/>
            <person name="Nunes G.L."/>
            <person name="Tzotzos G."/>
            <person name="Fernandes G.R."/>
            <person name="Dutra J."/>
            <person name="Orellana S.C."/>
            <person name="Oliveira G."/>
        </authorList>
    </citation>
    <scope>NUCLEOTIDE SEQUENCE [LARGE SCALE GENOMIC DNA]</scope>
    <source>
        <strain evidence="11">ITV01</strain>
    </source>
</reference>
<feature type="transmembrane region" description="Helical" evidence="8">
    <location>
        <begin position="103"/>
        <end position="126"/>
    </location>
</feature>
<evidence type="ECO:0000256" key="5">
    <source>
        <dbReference type="ARBA" id="ARBA00022692"/>
    </source>
</evidence>
<dbReference type="AlphaFoldDB" id="A0A117SX16"/>
<evidence type="ECO:0000313" key="11">
    <source>
        <dbReference type="Proteomes" id="UP000053557"/>
    </source>
</evidence>
<dbReference type="Pfam" id="PF00528">
    <property type="entry name" value="BPD_transp_1"/>
    <property type="match status" value="1"/>
</dbReference>
<evidence type="ECO:0000256" key="6">
    <source>
        <dbReference type="ARBA" id="ARBA00022989"/>
    </source>
</evidence>
<dbReference type="CDD" id="cd06261">
    <property type="entry name" value="TM_PBP2"/>
    <property type="match status" value="1"/>
</dbReference>
<dbReference type="InterPro" id="IPR000515">
    <property type="entry name" value="MetI-like"/>
</dbReference>
<feature type="transmembrane region" description="Helical" evidence="8">
    <location>
        <begin position="62"/>
        <end position="82"/>
    </location>
</feature>
<evidence type="ECO:0000256" key="4">
    <source>
        <dbReference type="ARBA" id="ARBA00022475"/>
    </source>
</evidence>
<keyword evidence="4" id="KW-1003">Cell membrane</keyword>
<dbReference type="SUPFAM" id="SSF161098">
    <property type="entry name" value="MetI-like"/>
    <property type="match status" value="1"/>
</dbReference>
<gene>
    <name evidence="10" type="ORF">ATW55_02015</name>
</gene>
<dbReference type="RefSeq" id="WP_067719981.1">
    <property type="nucleotide sequence ID" value="NZ_LPVJ01000071.1"/>
</dbReference>
<evidence type="ECO:0000256" key="1">
    <source>
        <dbReference type="ARBA" id="ARBA00004651"/>
    </source>
</evidence>
<keyword evidence="3 8" id="KW-0813">Transport</keyword>
<dbReference type="Gene3D" id="1.10.3720.10">
    <property type="entry name" value="MetI-like"/>
    <property type="match status" value="1"/>
</dbReference>
<keyword evidence="11" id="KW-1185">Reference proteome</keyword>
<evidence type="ECO:0000256" key="3">
    <source>
        <dbReference type="ARBA" id="ARBA00022448"/>
    </source>
</evidence>
<proteinExistence type="inferred from homology"/>
<evidence type="ECO:0000256" key="7">
    <source>
        <dbReference type="ARBA" id="ARBA00023136"/>
    </source>
</evidence>
<name>A0A117SX16_9BACL</name>
<protein>
    <recommendedName>
        <fullName evidence="9">ABC transmembrane type-1 domain-containing protein</fullName>
    </recommendedName>
</protein>
<comment type="caution">
    <text evidence="10">The sequence shown here is derived from an EMBL/GenBank/DDBJ whole genome shotgun (WGS) entry which is preliminary data.</text>
</comment>
<keyword evidence="6 8" id="KW-1133">Transmembrane helix</keyword>
<feature type="transmembrane region" description="Helical" evidence="8">
    <location>
        <begin position="146"/>
        <end position="167"/>
    </location>
</feature>
<keyword evidence="7 8" id="KW-0472">Membrane</keyword>
<dbReference type="Proteomes" id="UP000053557">
    <property type="component" value="Unassembled WGS sequence"/>
</dbReference>
<organism evidence="10 11">
    <name type="scientific">Ferroacidibacillus organovorans</name>
    <dbReference type="NCBI Taxonomy" id="1765683"/>
    <lineage>
        <taxon>Bacteria</taxon>
        <taxon>Bacillati</taxon>
        <taxon>Bacillota</taxon>
        <taxon>Bacilli</taxon>
        <taxon>Bacillales</taxon>
        <taxon>Alicyclobacillaceae</taxon>
        <taxon>Ferroacidibacillus</taxon>
    </lineage>
</organism>
<feature type="transmembrane region" description="Helical" evidence="8">
    <location>
        <begin position="7"/>
        <end position="30"/>
    </location>
</feature>
<dbReference type="InterPro" id="IPR035906">
    <property type="entry name" value="MetI-like_sf"/>
</dbReference>
<sequence length="287" mass="30814">MRRRVGWLIFIPVFLFVAIFSVGPALGILFTSLSGSHGVTVANYRQTMTAQYGNAFVMTSSLSLYSSLIATVFGFMVAWSLARVKSQTVQRLLMAVSSTMANFAGLPLAVAFMATLGTSGILTLLVNQLFSVNLANLGWNLASFSGLLVAYLSFLTPLSVILLLPAVSSLKKEWEEAVYTLGAPIGTYIRRVALPMLFPSLVSTFALLFANAFSTYVTAYELAGGSVNLVPILIGYMVNGNVSMNLGLGDALSMEEMIVLSLAVLLYLIAQRFSHLHAKGGRAQRAA</sequence>
<dbReference type="EMBL" id="LPVJ01000071">
    <property type="protein sequence ID" value="KUO94666.1"/>
    <property type="molecule type" value="Genomic_DNA"/>
</dbReference>
<comment type="similarity">
    <text evidence="2">Belongs to the binding-protein-dependent transport system permease family. CysTW subfamily.</text>
</comment>
<feature type="transmembrane region" description="Helical" evidence="8">
    <location>
        <begin position="188"/>
        <end position="210"/>
    </location>
</feature>
<dbReference type="GO" id="GO:0005886">
    <property type="term" value="C:plasma membrane"/>
    <property type="evidence" value="ECO:0007669"/>
    <property type="project" value="UniProtKB-SubCell"/>
</dbReference>
<dbReference type="PANTHER" id="PTHR42929">
    <property type="entry name" value="INNER MEMBRANE ABC TRANSPORTER PERMEASE PROTEIN YDCU-RELATED-RELATED"/>
    <property type="match status" value="1"/>
</dbReference>
<feature type="domain" description="ABC transmembrane type-1" evidence="9">
    <location>
        <begin position="56"/>
        <end position="270"/>
    </location>
</feature>
<accession>A0A117SX16</accession>
<dbReference type="PROSITE" id="PS50928">
    <property type="entry name" value="ABC_TM1"/>
    <property type="match status" value="1"/>
</dbReference>
<evidence type="ECO:0000256" key="8">
    <source>
        <dbReference type="RuleBase" id="RU363032"/>
    </source>
</evidence>
<evidence type="ECO:0000259" key="9">
    <source>
        <dbReference type="PROSITE" id="PS50928"/>
    </source>
</evidence>
<dbReference type="OrthoDB" id="8404154at2"/>
<dbReference type="PANTHER" id="PTHR42929:SF1">
    <property type="entry name" value="INNER MEMBRANE ABC TRANSPORTER PERMEASE PROTEIN YDCU-RELATED"/>
    <property type="match status" value="1"/>
</dbReference>
<feature type="transmembrane region" description="Helical" evidence="8">
    <location>
        <begin position="251"/>
        <end position="270"/>
    </location>
</feature>
<keyword evidence="5 8" id="KW-0812">Transmembrane</keyword>